<dbReference type="InterPro" id="IPR016181">
    <property type="entry name" value="Acyl_CoA_acyltransferase"/>
</dbReference>
<name>A0A2T3ADQ7_9PEZI</name>
<sequence length="113" mass="13659">MWPNTIHISPDDPQQFGNLYQEIVPWFSYRVLLPARPLPSIAQRPEIKTERLIIRHIVPRDLEDYFALRSDANTQQHCKPVHFFSSYKLPKFRRLVPDLYIYEKQRASFYIRE</sequence>
<evidence type="ECO:0000313" key="1">
    <source>
        <dbReference type="EMBL" id="PSR92430.1"/>
    </source>
</evidence>
<dbReference type="SUPFAM" id="SSF55729">
    <property type="entry name" value="Acyl-CoA N-acyltransferases (Nat)"/>
    <property type="match status" value="1"/>
</dbReference>
<proteinExistence type="predicted"/>
<dbReference type="InParanoid" id="A0A2T3ADQ7"/>
<dbReference type="Gene3D" id="3.40.630.30">
    <property type="match status" value="1"/>
</dbReference>
<evidence type="ECO:0000313" key="2">
    <source>
        <dbReference type="Proteomes" id="UP000241462"/>
    </source>
</evidence>
<dbReference type="Proteomes" id="UP000241462">
    <property type="component" value="Unassembled WGS sequence"/>
</dbReference>
<dbReference type="AlphaFoldDB" id="A0A2T3ADQ7"/>
<dbReference type="EMBL" id="KZ678406">
    <property type="protein sequence ID" value="PSR92430.1"/>
    <property type="molecule type" value="Genomic_DNA"/>
</dbReference>
<organism evidence="1 2">
    <name type="scientific">Coniella lustricola</name>
    <dbReference type="NCBI Taxonomy" id="2025994"/>
    <lineage>
        <taxon>Eukaryota</taxon>
        <taxon>Fungi</taxon>
        <taxon>Dikarya</taxon>
        <taxon>Ascomycota</taxon>
        <taxon>Pezizomycotina</taxon>
        <taxon>Sordariomycetes</taxon>
        <taxon>Sordariomycetidae</taxon>
        <taxon>Diaporthales</taxon>
        <taxon>Schizoparmaceae</taxon>
        <taxon>Coniella</taxon>
    </lineage>
</organism>
<reference evidence="1 2" key="1">
    <citation type="journal article" date="2018" name="Mycol. Prog.">
        <title>Coniella lustricola, a new species from submerged detritus.</title>
        <authorList>
            <person name="Raudabaugh D.B."/>
            <person name="Iturriaga T."/>
            <person name="Carver A."/>
            <person name="Mondo S."/>
            <person name="Pangilinan J."/>
            <person name="Lipzen A."/>
            <person name="He G."/>
            <person name="Amirebrahimi M."/>
            <person name="Grigoriev I.V."/>
            <person name="Miller A.N."/>
        </authorList>
    </citation>
    <scope>NUCLEOTIDE SEQUENCE [LARGE SCALE GENOMIC DNA]</scope>
    <source>
        <strain evidence="1 2">B22-T-1</strain>
    </source>
</reference>
<protein>
    <submittedName>
        <fullName evidence="1">Uncharacterized protein</fullName>
    </submittedName>
</protein>
<keyword evidence="2" id="KW-1185">Reference proteome</keyword>
<accession>A0A2T3ADQ7</accession>
<gene>
    <name evidence="1" type="ORF">BD289DRAFT_179150</name>
</gene>